<name>A0A6J3M4P1_9PEZI</name>
<feature type="non-terminal residue" evidence="3">
    <location>
        <position position="429"/>
    </location>
</feature>
<dbReference type="Proteomes" id="UP000504637">
    <property type="component" value="Unplaced"/>
</dbReference>
<dbReference type="AlphaFoldDB" id="A0A6J3M4P1"/>
<reference evidence="3" key="3">
    <citation type="submission" date="2025-08" db="UniProtKB">
        <authorList>
            <consortium name="RefSeq"/>
        </authorList>
    </citation>
    <scope>IDENTIFICATION</scope>
    <source>
        <strain evidence="3">CBS 342.82</strain>
    </source>
</reference>
<dbReference type="GeneID" id="54358326"/>
<keyword evidence="2" id="KW-1185">Reference proteome</keyword>
<dbReference type="OrthoDB" id="74764at2759"/>
<organism evidence="3">
    <name type="scientific">Dissoconium aciculare CBS 342.82</name>
    <dbReference type="NCBI Taxonomy" id="1314786"/>
    <lineage>
        <taxon>Eukaryota</taxon>
        <taxon>Fungi</taxon>
        <taxon>Dikarya</taxon>
        <taxon>Ascomycota</taxon>
        <taxon>Pezizomycotina</taxon>
        <taxon>Dothideomycetes</taxon>
        <taxon>Dothideomycetidae</taxon>
        <taxon>Mycosphaerellales</taxon>
        <taxon>Dissoconiaceae</taxon>
        <taxon>Dissoconium</taxon>
    </lineage>
</organism>
<evidence type="ECO:0000313" key="2">
    <source>
        <dbReference type="Proteomes" id="UP000504637"/>
    </source>
</evidence>
<reference evidence="3" key="2">
    <citation type="submission" date="2020-04" db="EMBL/GenBank/DDBJ databases">
        <authorList>
            <consortium name="NCBI Genome Project"/>
        </authorList>
    </citation>
    <scope>NUCLEOTIDE SEQUENCE</scope>
    <source>
        <strain evidence="3">CBS 342.82</strain>
    </source>
</reference>
<dbReference type="PANTHER" id="PTHR43662">
    <property type="match status" value="1"/>
</dbReference>
<dbReference type="InterPro" id="IPR018535">
    <property type="entry name" value="DUF1996"/>
</dbReference>
<evidence type="ECO:0000313" key="3">
    <source>
        <dbReference type="RefSeq" id="XP_033460036.1"/>
    </source>
</evidence>
<gene>
    <name evidence="3" type="ORF">K489DRAFT_305111</name>
</gene>
<protein>
    <recommendedName>
        <fullName evidence="1">DUF1996 domain-containing protein</fullName>
    </recommendedName>
</protein>
<accession>A0A6J3M4P1</accession>
<dbReference type="PANTHER" id="PTHR43662:SF7">
    <property type="entry name" value="DUF1996 DOMAIN-CONTAINING PROTEIN"/>
    <property type="match status" value="1"/>
</dbReference>
<evidence type="ECO:0000259" key="1">
    <source>
        <dbReference type="Pfam" id="PF09362"/>
    </source>
</evidence>
<proteinExistence type="predicted"/>
<reference evidence="3" key="1">
    <citation type="submission" date="2020-01" db="EMBL/GenBank/DDBJ databases">
        <authorList>
            <consortium name="DOE Joint Genome Institute"/>
            <person name="Haridas S."/>
            <person name="Albert R."/>
            <person name="Binder M."/>
            <person name="Bloem J."/>
            <person name="Labutti K."/>
            <person name="Salamov A."/>
            <person name="Andreopoulos B."/>
            <person name="Baker S.E."/>
            <person name="Barry K."/>
            <person name="Bills G."/>
            <person name="Bluhm B.H."/>
            <person name="Cannon C."/>
            <person name="Castanera R."/>
            <person name="Culley D.E."/>
            <person name="Daum C."/>
            <person name="Ezra D."/>
            <person name="Gonzalez J.B."/>
            <person name="Henrissat B."/>
            <person name="Kuo A."/>
            <person name="Liang C."/>
            <person name="Lipzen A."/>
            <person name="Lutzoni F."/>
            <person name="Magnuson J."/>
            <person name="Mondo S."/>
            <person name="Nolan M."/>
            <person name="Ohm R."/>
            <person name="Pangilinan J."/>
            <person name="Park H.-J."/>
            <person name="Ramirez L."/>
            <person name="Alfaro M."/>
            <person name="Sun H."/>
            <person name="Tritt A."/>
            <person name="Yoshinaga Y."/>
            <person name="Zwiers L.-H."/>
            <person name="Turgeon B.G."/>
            <person name="Goodwin S.B."/>
            <person name="Spatafora J.W."/>
            <person name="Crous P.W."/>
            <person name="Grigoriev I.V."/>
        </authorList>
    </citation>
    <scope>NUCLEOTIDE SEQUENCE</scope>
    <source>
        <strain evidence="3">CBS 342.82</strain>
    </source>
</reference>
<dbReference type="RefSeq" id="XP_033460036.1">
    <property type="nucleotide sequence ID" value="XM_033600526.1"/>
</dbReference>
<sequence>MKSFTATSAAGVLAYAATVAAFWRMPCRSSTGIARIDPIVNPGTVADHAHMIFGGGNFHPTTNTYDLTHAKGDLDCTSCEVTQDQSAYWTPPLYFEHKDGTVEMVPNVGGMLAYYLFYLQNLQPFPEGFQVVAGTPAFRNFSGPFPDAELSSWPTDPTDQFFLQQRAIGFNCLNYDRTPEPSLYRHTLPTKEYMDANCKDGLRLEFAFPSCGNGKATSPDNRSHMKYPSLVKEGNCPEGYDTHYPFLFYETIFDTHKFAGVDGQFVLSPGDPVGTGYHADFIMGWSSSEFLGQAIKTCTNPSGQISDCPLFNLQSDSKAAKCKFPMPDMVKGDDCAGPRKGLPVGVPIQYGPEQATKYAVAGQNGAPPAASPTSEPGLTVGLGLNLGPISIGAGIELGGGAHSPAATTSPKAAAVVIPTSSPAAAPPAA</sequence>
<dbReference type="Pfam" id="PF09362">
    <property type="entry name" value="DUF1996"/>
    <property type="match status" value="1"/>
</dbReference>
<feature type="domain" description="DUF1996" evidence="1">
    <location>
        <begin position="37"/>
        <end position="285"/>
    </location>
</feature>